<dbReference type="OrthoDB" id="6436361at2759"/>
<keyword evidence="3" id="KW-1185">Reference proteome</keyword>
<evidence type="ECO:0000313" key="2">
    <source>
        <dbReference type="EMBL" id="EFC48771.1"/>
    </source>
</evidence>
<feature type="region of interest" description="Disordered" evidence="1">
    <location>
        <begin position="1"/>
        <end position="20"/>
    </location>
</feature>
<dbReference type="InParanoid" id="D2V3H3"/>
<organism evidence="3">
    <name type="scientific">Naegleria gruberi</name>
    <name type="common">Amoeba</name>
    <dbReference type="NCBI Taxonomy" id="5762"/>
    <lineage>
        <taxon>Eukaryota</taxon>
        <taxon>Discoba</taxon>
        <taxon>Heterolobosea</taxon>
        <taxon>Tetramitia</taxon>
        <taxon>Eutetramitia</taxon>
        <taxon>Vahlkampfiidae</taxon>
        <taxon>Naegleria</taxon>
    </lineage>
</organism>
<dbReference type="KEGG" id="ngr:NAEGRDRAFT_63363"/>
<dbReference type="VEuPathDB" id="AmoebaDB:NAEGRDRAFT_63363"/>
<dbReference type="Proteomes" id="UP000006671">
    <property type="component" value="Unassembled WGS sequence"/>
</dbReference>
<dbReference type="RefSeq" id="XP_002681515.1">
    <property type="nucleotide sequence ID" value="XM_002681469.1"/>
</dbReference>
<proteinExistence type="predicted"/>
<sequence length="112" mass="12932">MSSKEKAGMVYGSLPTSEEQKQNLERIKQAQDYLASHRIKELFSKLIYELIVHRPNQAYPALVDRLKQIKEFGMEATTSPKPRLIGIITDTKEDFEIHQAIKHIATDMNMKM</sequence>
<name>D2V3H3_NAEGR</name>
<gene>
    <name evidence="2" type="ORF">NAEGRDRAFT_63363</name>
</gene>
<dbReference type="EMBL" id="GG738850">
    <property type="protein sequence ID" value="EFC48771.1"/>
    <property type="molecule type" value="Genomic_DNA"/>
</dbReference>
<dbReference type="SUPFAM" id="SSF47391">
    <property type="entry name" value="Dimerization-anchoring domain of cAMP-dependent PK regulatory subunit"/>
    <property type="match status" value="1"/>
</dbReference>
<protein>
    <submittedName>
        <fullName evidence="2">Predicted protein</fullName>
    </submittedName>
</protein>
<dbReference type="CDD" id="cd22961">
    <property type="entry name" value="DD_TEX55-like"/>
    <property type="match status" value="1"/>
</dbReference>
<dbReference type="AlphaFoldDB" id="D2V3H3"/>
<dbReference type="GeneID" id="8852490"/>
<evidence type="ECO:0000256" key="1">
    <source>
        <dbReference type="SAM" id="MobiDB-lite"/>
    </source>
</evidence>
<accession>D2V3H3</accession>
<reference evidence="2 3" key="1">
    <citation type="journal article" date="2010" name="Cell">
        <title>The genome of Naegleria gruberi illuminates early eukaryotic versatility.</title>
        <authorList>
            <person name="Fritz-Laylin L.K."/>
            <person name="Prochnik S.E."/>
            <person name="Ginger M.L."/>
            <person name="Dacks J.B."/>
            <person name="Carpenter M.L."/>
            <person name="Field M.C."/>
            <person name="Kuo A."/>
            <person name="Paredez A."/>
            <person name="Chapman J."/>
            <person name="Pham J."/>
            <person name="Shu S."/>
            <person name="Neupane R."/>
            <person name="Cipriano M."/>
            <person name="Mancuso J."/>
            <person name="Tu H."/>
            <person name="Salamov A."/>
            <person name="Lindquist E."/>
            <person name="Shapiro H."/>
            <person name="Lucas S."/>
            <person name="Grigoriev I.V."/>
            <person name="Cande W.Z."/>
            <person name="Fulton C."/>
            <person name="Rokhsar D.S."/>
            <person name="Dawson S.C."/>
        </authorList>
    </citation>
    <scope>NUCLEOTIDE SEQUENCE [LARGE SCALE GENOMIC DNA]</scope>
    <source>
        <strain evidence="2 3">NEG-M</strain>
    </source>
</reference>
<evidence type="ECO:0000313" key="3">
    <source>
        <dbReference type="Proteomes" id="UP000006671"/>
    </source>
</evidence>